<comment type="similarity">
    <text evidence="1">Belongs to the spermidine/spermine synthase family.</text>
</comment>
<dbReference type="GO" id="GO:0016740">
    <property type="term" value="F:transferase activity"/>
    <property type="evidence" value="ECO:0007669"/>
    <property type="project" value="UniProtKB-UniRule"/>
</dbReference>
<keyword evidence="3 4" id="KW-0620">Polyamine biosynthesis</keyword>
<feature type="active site" description="Proton acceptor" evidence="4">
    <location>
        <position position="166"/>
    </location>
</feature>
<dbReference type="AlphaFoldDB" id="C7N3X2"/>
<dbReference type="EMBL" id="CP001684">
    <property type="protein sequence ID" value="ACV21713.1"/>
    <property type="molecule type" value="Genomic_DNA"/>
</dbReference>
<dbReference type="Proteomes" id="UP000002026">
    <property type="component" value="Chromosome"/>
</dbReference>
<evidence type="ECO:0000256" key="1">
    <source>
        <dbReference type="ARBA" id="ARBA00007867"/>
    </source>
</evidence>
<evidence type="ECO:0000313" key="6">
    <source>
        <dbReference type="EMBL" id="ACV21713.1"/>
    </source>
</evidence>
<dbReference type="PROSITE" id="PS51006">
    <property type="entry name" value="PABS_2"/>
    <property type="match status" value="1"/>
</dbReference>
<dbReference type="PANTHER" id="PTHR43317">
    <property type="entry name" value="THERMOSPERMINE SYNTHASE ACAULIS5"/>
    <property type="match status" value="1"/>
</dbReference>
<keyword evidence="2 4" id="KW-0808">Transferase</keyword>
<evidence type="ECO:0000256" key="2">
    <source>
        <dbReference type="ARBA" id="ARBA00022679"/>
    </source>
</evidence>
<protein>
    <submittedName>
        <fullName evidence="6">Spermidine synthase</fullName>
    </submittedName>
</protein>
<organism evidence="6 7">
    <name type="scientific">Slackia heliotrinireducens (strain ATCC 29202 / DSM 20476 / NCTC 11029 / RHS 1)</name>
    <name type="common">Peptococcus heliotrinreducens</name>
    <dbReference type="NCBI Taxonomy" id="471855"/>
    <lineage>
        <taxon>Bacteria</taxon>
        <taxon>Bacillati</taxon>
        <taxon>Actinomycetota</taxon>
        <taxon>Coriobacteriia</taxon>
        <taxon>Eggerthellales</taxon>
        <taxon>Eggerthellaceae</taxon>
        <taxon>Slackia</taxon>
    </lineage>
</organism>
<evidence type="ECO:0000259" key="5">
    <source>
        <dbReference type="PROSITE" id="PS51006"/>
    </source>
</evidence>
<evidence type="ECO:0000256" key="4">
    <source>
        <dbReference type="PROSITE-ProRule" id="PRU00354"/>
    </source>
</evidence>
<dbReference type="NCBIfam" id="NF037959">
    <property type="entry name" value="MFS_SpdSyn"/>
    <property type="match status" value="1"/>
</dbReference>
<dbReference type="Pfam" id="PF01564">
    <property type="entry name" value="Spermine_synth"/>
    <property type="match status" value="1"/>
</dbReference>
<dbReference type="CDD" id="cd02440">
    <property type="entry name" value="AdoMet_MTases"/>
    <property type="match status" value="1"/>
</dbReference>
<dbReference type="GO" id="GO:0006596">
    <property type="term" value="P:polyamine biosynthetic process"/>
    <property type="evidence" value="ECO:0007669"/>
    <property type="project" value="UniProtKB-UniRule"/>
</dbReference>
<name>C7N3X2_SLAHD</name>
<reference evidence="6 7" key="1">
    <citation type="journal article" date="2009" name="Stand. Genomic Sci.">
        <title>Complete genome sequence of Slackia heliotrinireducens type strain (RHS 1).</title>
        <authorList>
            <person name="Pukall R."/>
            <person name="Lapidus A."/>
            <person name="Nolan M."/>
            <person name="Copeland A."/>
            <person name="Glavina Del Rio T."/>
            <person name="Lucas S."/>
            <person name="Chen F."/>
            <person name="Tice H."/>
            <person name="Cheng J.F."/>
            <person name="Chertkov O."/>
            <person name="Bruce D."/>
            <person name="Goodwin L."/>
            <person name="Kuske C."/>
            <person name="Brettin T."/>
            <person name="Detter J.C."/>
            <person name="Han C."/>
            <person name="Pitluck S."/>
            <person name="Pati A."/>
            <person name="Mavrommatis K."/>
            <person name="Ivanova N."/>
            <person name="Ovchinnikova G."/>
            <person name="Chen A."/>
            <person name="Palaniappan K."/>
            <person name="Schneider S."/>
            <person name="Rohde M."/>
            <person name="Chain P."/>
            <person name="D'haeseleer P."/>
            <person name="Goker M."/>
            <person name="Bristow J."/>
            <person name="Eisen J.A."/>
            <person name="Markowitz V."/>
            <person name="Kyrpides N.C."/>
            <person name="Klenk H.P."/>
            <person name="Hugenholtz P."/>
        </authorList>
    </citation>
    <scope>NUCLEOTIDE SEQUENCE [LARGE SCALE GENOMIC DNA]</scope>
    <source>
        <strain evidence="7">ATCC 29202 / DSM 20476 / NCTC 11029 / RHS 1</strain>
    </source>
</reference>
<dbReference type="STRING" id="471855.Shel_06540"/>
<dbReference type="KEGG" id="shi:Shel_06540"/>
<dbReference type="eggNOG" id="COG0421">
    <property type="taxonomic scope" value="Bacteria"/>
</dbReference>
<dbReference type="Gene3D" id="3.40.50.150">
    <property type="entry name" value="Vaccinia Virus protein VP39"/>
    <property type="match status" value="1"/>
</dbReference>
<accession>C7N3X2</accession>
<keyword evidence="7" id="KW-1185">Reference proteome</keyword>
<evidence type="ECO:0000256" key="3">
    <source>
        <dbReference type="ARBA" id="ARBA00023115"/>
    </source>
</evidence>
<sequence>MRPRRCKRYVSEATACRRLLASPQTMFGMALVFDTEDETGRAIRVLEVEGTWESVAYLDEPFELALDYTKAFDVLFETVPKPCRILAIGCGGFSYPMHLADVSSARIDAVEIDPAVIDLAREFFGLDEAERRWGAEGDGRLRVVCEDGRAWLDSCAPGSYDAIVNDSFSAGMPAEGLVTSDAALAIRRVLSSHGVYVVNVVASLEGEASHILYEHITVLERVFSEIEVHPVYALPPGVPGNIILVARP</sequence>
<feature type="domain" description="PABS" evidence="5">
    <location>
        <begin position="106"/>
        <end position="248"/>
    </location>
</feature>
<dbReference type="InterPro" id="IPR029063">
    <property type="entry name" value="SAM-dependent_MTases_sf"/>
</dbReference>
<gene>
    <name evidence="6" type="ordered locus">Shel_06540</name>
</gene>
<proteinExistence type="inferred from homology"/>
<dbReference type="SUPFAM" id="SSF53335">
    <property type="entry name" value="S-adenosyl-L-methionine-dependent methyltransferases"/>
    <property type="match status" value="1"/>
</dbReference>
<dbReference type="HOGENOM" id="CLU_070532_0_0_11"/>
<dbReference type="InterPro" id="IPR030374">
    <property type="entry name" value="PABS"/>
</dbReference>
<evidence type="ECO:0000313" key="7">
    <source>
        <dbReference type="Proteomes" id="UP000002026"/>
    </source>
</evidence>
<dbReference type="PANTHER" id="PTHR43317:SF1">
    <property type="entry name" value="THERMOSPERMINE SYNTHASE ACAULIS5"/>
    <property type="match status" value="1"/>
</dbReference>